<proteinExistence type="predicted"/>
<protein>
    <submittedName>
        <fullName evidence="5">Succinyl-diaminopimelate desuccinylase</fullName>
        <ecNumber evidence="5">3.5.1.18</ecNumber>
    </submittedName>
</protein>
<dbReference type="Pfam" id="PF01546">
    <property type="entry name" value="Peptidase_M20"/>
    <property type="match status" value="1"/>
</dbReference>
<dbReference type="NCBIfam" id="NF009557">
    <property type="entry name" value="PRK13009.1"/>
    <property type="match status" value="1"/>
</dbReference>
<keyword evidence="1" id="KW-0479">Metal-binding</keyword>
<dbReference type="AlphaFoldDB" id="A0A5C0UHL4"/>
<dbReference type="InterPro" id="IPR011650">
    <property type="entry name" value="Peptidase_M20_dimer"/>
</dbReference>
<dbReference type="InterPro" id="IPR050072">
    <property type="entry name" value="Peptidase_M20A"/>
</dbReference>
<dbReference type="SUPFAM" id="SSF53187">
    <property type="entry name" value="Zn-dependent exopeptidases"/>
    <property type="match status" value="1"/>
</dbReference>
<feature type="domain" description="Peptidase M20 dimerisation" evidence="4">
    <location>
        <begin position="171"/>
        <end position="273"/>
    </location>
</feature>
<gene>
    <name evidence="5" type="primary">dapE</name>
    <name evidence="5" type="ORF">FZC36_01210</name>
</gene>
<keyword evidence="3" id="KW-0170">Cobalt</keyword>
<dbReference type="EC" id="3.5.1.18" evidence="5"/>
<dbReference type="GO" id="GO:0046872">
    <property type="term" value="F:metal ion binding"/>
    <property type="evidence" value="ECO:0007669"/>
    <property type="project" value="UniProtKB-KW"/>
</dbReference>
<keyword evidence="2 5" id="KW-0378">Hydrolase</keyword>
<dbReference type="GO" id="GO:0008777">
    <property type="term" value="F:acetylornithine deacetylase activity"/>
    <property type="evidence" value="ECO:0007669"/>
    <property type="project" value="TreeGrafter"/>
</dbReference>
<dbReference type="GO" id="GO:0006526">
    <property type="term" value="P:L-arginine biosynthetic process"/>
    <property type="evidence" value="ECO:0007669"/>
    <property type="project" value="TreeGrafter"/>
</dbReference>
<name>A0A5C0UHL4_9PROT</name>
<keyword evidence="6" id="KW-1185">Reference proteome</keyword>
<dbReference type="Gene3D" id="3.40.630.10">
    <property type="entry name" value="Zn peptidases"/>
    <property type="match status" value="2"/>
</dbReference>
<dbReference type="EMBL" id="CP043314">
    <property type="protein sequence ID" value="QEK39053.1"/>
    <property type="molecule type" value="Genomic_DNA"/>
</dbReference>
<evidence type="ECO:0000256" key="1">
    <source>
        <dbReference type="ARBA" id="ARBA00022723"/>
    </source>
</evidence>
<dbReference type="InterPro" id="IPR036264">
    <property type="entry name" value="Bact_exopeptidase_dim_dom"/>
</dbReference>
<dbReference type="Pfam" id="PF07687">
    <property type="entry name" value="M20_dimer"/>
    <property type="match status" value="1"/>
</dbReference>
<evidence type="ECO:0000256" key="3">
    <source>
        <dbReference type="ARBA" id="ARBA00023285"/>
    </source>
</evidence>
<dbReference type="PANTHER" id="PTHR43808">
    <property type="entry name" value="ACETYLORNITHINE DEACETYLASE"/>
    <property type="match status" value="1"/>
</dbReference>
<dbReference type="Proteomes" id="UP000324924">
    <property type="component" value="Chromosome"/>
</dbReference>
<dbReference type="GO" id="GO:0009014">
    <property type="term" value="F:succinyl-diaminopimelate desuccinylase activity"/>
    <property type="evidence" value="ECO:0007669"/>
    <property type="project" value="UniProtKB-EC"/>
</dbReference>
<sequence length="376" mass="42239">MNSTLKILSDLVSFKSVTPIGIDCLEYIKNFLDKLGFESEIIKFGNVYNLYSKKDSEGPHICFAGHVDVVPPGDKWDSDPFKLNIHDGKIYGLGVVDMKGSIACFLNVLKNRIKDINSSVSVLLTTDEEGLAVDGLAKCVSWLKERNQVFDLFLLGEPSCIENTGDSIKSGRRGSLTSQVRVLGNKGHIAYPEHACSITSAALEIMEFSNNKSIGYEYEDFPKSVVQVTHFRTPERVENLLPGECFIDFGIRFNPSLTPNSIIEMFENKFLEISNKYKLEIISQWTKHGNPFFVRDKNIKDFIRESVINELGISPRFNADGATSDGRFLIELAPVIEIGLEESQAHKTNEHTTLENIMNLERVFDSIVSNFHKINT</sequence>
<dbReference type="KEGG" id="nabu:FZC36_01210"/>
<evidence type="ECO:0000313" key="5">
    <source>
        <dbReference type="EMBL" id="QEK39053.1"/>
    </source>
</evidence>
<dbReference type="SUPFAM" id="SSF55031">
    <property type="entry name" value="Bacterial exopeptidase dimerisation domain"/>
    <property type="match status" value="1"/>
</dbReference>
<dbReference type="InterPro" id="IPR002933">
    <property type="entry name" value="Peptidase_M20"/>
</dbReference>
<dbReference type="PANTHER" id="PTHR43808:SF31">
    <property type="entry name" value="N-ACETYL-L-CITRULLINE DEACETYLASE"/>
    <property type="match status" value="1"/>
</dbReference>
<accession>A0A5C0UHL4</accession>
<evidence type="ECO:0000313" key="6">
    <source>
        <dbReference type="Proteomes" id="UP000324924"/>
    </source>
</evidence>
<evidence type="ECO:0000259" key="4">
    <source>
        <dbReference type="Pfam" id="PF07687"/>
    </source>
</evidence>
<organism evidence="5 6">
    <name type="scientific">Candidatus Nesciobacter abundans</name>
    <dbReference type="NCBI Taxonomy" id="2601668"/>
    <lineage>
        <taxon>Bacteria</taxon>
        <taxon>Pseudomonadati</taxon>
        <taxon>Pseudomonadota</taxon>
        <taxon>Alphaproteobacteria</taxon>
        <taxon>Holosporales</taxon>
        <taxon>Holosporaceae</taxon>
        <taxon>Candidatus Nesciobacter</taxon>
    </lineage>
</organism>
<reference evidence="5 6" key="1">
    <citation type="submission" date="2019-08" db="EMBL/GenBank/DDBJ databases">
        <title>Highly reduced genomes of protist endosymbionts show evolutionary convergence.</title>
        <authorList>
            <person name="George E."/>
            <person name="Husnik F."/>
            <person name="Tashyreva D."/>
            <person name="Prokopchuk G."/>
            <person name="Horak A."/>
            <person name="Kwong W.K."/>
            <person name="Lukes J."/>
            <person name="Keeling P.J."/>
        </authorList>
    </citation>
    <scope>NUCLEOTIDE SEQUENCE [LARGE SCALE GENOMIC DNA]</scope>
    <source>
        <strain evidence="5">1604HC</strain>
    </source>
</reference>
<dbReference type="OrthoDB" id="9809784at2"/>
<dbReference type="RefSeq" id="WP_148972176.1">
    <property type="nucleotide sequence ID" value="NZ_CP043314.1"/>
</dbReference>
<evidence type="ECO:0000256" key="2">
    <source>
        <dbReference type="ARBA" id="ARBA00022801"/>
    </source>
</evidence>